<keyword evidence="3" id="KW-1185">Reference proteome</keyword>
<dbReference type="InterPro" id="IPR050471">
    <property type="entry name" value="AB_hydrolase"/>
</dbReference>
<organism evidence="2 3">
    <name type="scientific">Kibdelosporangium banguiense</name>
    <dbReference type="NCBI Taxonomy" id="1365924"/>
    <lineage>
        <taxon>Bacteria</taxon>
        <taxon>Bacillati</taxon>
        <taxon>Actinomycetota</taxon>
        <taxon>Actinomycetes</taxon>
        <taxon>Pseudonocardiales</taxon>
        <taxon>Pseudonocardiaceae</taxon>
        <taxon>Kibdelosporangium</taxon>
    </lineage>
</organism>
<dbReference type="SUPFAM" id="SSF53474">
    <property type="entry name" value="alpha/beta-Hydrolases"/>
    <property type="match status" value="1"/>
</dbReference>
<dbReference type="RefSeq" id="WP_307854859.1">
    <property type="nucleotide sequence ID" value="NZ_JAGINW010000001.1"/>
</dbReference>
<reference evidence="2 3" key="1">
    <citation type="submission" date="2021-03" db="EMBL/GenBank/DDBJ databases">
        <title>Sequencing the genomes of 1000 actinobacteria strains.</title>
        <authorList>
            <person name="Klenk H.-P."/>
        </authorList>
    </citation>
    <scope>NUCLEOTIDE SEQUENCE [LARGE SCALE GENOMIC DNA]</scope>
    <source>
        <strain evidence="2 3">DSM 46670</strain>
    </source>
</reference>
<evidence type="ECO:0000259" key="1">
    <source>
        <dbReference type="Pfam" id="PF00561"/>
    </source>
</evidence>
<dbReference type="Pfam" id="PF00561">
    <property type="entry name" value="Abhydrolase_1"/>
    <property type="match status" value="1"/>
</dbReference>
<protein>
    <submittedName>
        <fullName evidence="2">Pimeloyl-ACP methyl ester carboxylesterase</fullName>
    </submittedName>
</protein>
<dbReference type="PANTHER" id="PTHR43433:SF5">
    <property type="entry name" value="AB HYDROLASE-1 DOMAIN-CONTAINING PROTEIN"/>
    <property type="match status" value="1"/>
</dbReference>
<dbReference type="EMBL" id="JAGINW010000001">
    <property type="protein sequence ID" value="MBP2319784.1"/>
    <property type="molecule type" value="Genomic_DNA"/>
</dbReference>
<dbReference type="InterPro" id="IPR000073">
    <property type="entry name" value="AB_hydrolase_1"/>
</dbReference>
<gene>
    <name evidence="2" type="ORF">JOF56_000169</name>
</gene>
<dbReference type="InterPro" id="IPR029058">
    <property type="entry name" value="AB_hydrolase_fold"/>
</dbReference>
<sequence length="268" mass="28989">MDVTLADGRLLQVNDTGGGGLTVLWHQGSPHTGILYTPLVEAAQERGIRLVTYARPSYGESSPYRGRDVTSAADDVRQIMDELGIEQFATMGYSGGGPHALACAALLPERVTSMVTLASVAPFNDSYDWYAGMFDDSGLRAAAEGVEARTRFAETEEFKPESFTATDWAALQSDWSSVGDDAVRATQAGPEGSIDDDVAFAKPWGFDLAQVEAPVLVVQGGEDRVIPPSHGDWLTRHCSMSELWLRPRDGHVSVLRACPVAMDWLRAL</sequence>
<dbReference type="PANTHER" id="PTHR43433">
    <property type="entry name" value="HYDROLASE, ALPHA/BETA FOLD FAMILY PROTEIN"/>
    <property type="match status" value="1"/>
</dbReference>
<evidence type="ECO:0000313" key="2">
    <source>
        <dbReference type="EMBL" id="MBP2319784.1"/>
    </source>
</evidence>
<name>A0ABS4T5N8_9PSEU</name>
<accession>A0ABS4T5N8</accession>
<dbReference type="Gene3D" id="3.40.50.1820">
    <property type="entry name" value="alpha/beta hydrolase"/>
    <property type="match status" value="1"/>
</dbReference>
<comment type="caution">
    <text evidence="2">The sequence shown here is derived from an EMBL/GenBank/DDBJ whole genome shotgun (WGS) entry which is preliminary data.</text>
</comment>
<feature type="domain" description="AB hydrolase-1" evidence="1">
    <location>
        <begin position="23"/>
        <end position="254"/>
    </location>
</feature>
<dbReference type="PRINTS" id="PR00111">
    <property type="entry name" value="ABHYDROLASE"/>
</dbReference>
<evidence type="ECO:0000313" key="3">
    <source>
        <dbReference type="Proteomes" id="UP001519332"/>
    </source>
</evidence>
<dbReference type="Proteomes" id="UP001519332">
    <property type="component" value="Unassembled WGS sequence"/>
</dbReference>
<proteinExistence type="predicted"/>